<dbReference type="KEGG" id="sage:EN72_11175"/>
<dbReference type="Proteomes" id="UP000035346">
    <property type="component" value="Unassembled WGS sequence"/>
</dbReference>
<organism evidence="1 3">
    <name type="scientific">Streptococcus agalactiae</name>
    <dbReference type="NCBI Taxonomy" id="1311"/>
    <lineage>
        <taxon>Bacteria</taxon>
        <taxon>Bacillati</taxon>
        <taxon>Bacillota</taxon>
        <taxon>Bacilli</taxon>
        <taxon>Lactobacillales</taxon>
        <taxon>Streptococcaceae</taxon>
        <taxon>Streptococcus</taxon>
    </lineage>
</organism>
<evidence type="ECO:0000313" key="3">
    <source>
        <dbReference type="Proteomes" id="UP000035346"/>
    </source>
</evidence>
<reference evidence="2 4" key="2">
    <citation type="journal article" date="2016" name="Sci. Rep.">
        <title>Serotype IV Streptococcus agalactiae ST-452 has arisen from large genomic recombination events between CC23 and the hypervirulent CC17 lineages.</title>
        <authorList>
            <person name="Campisi E."/>
            <person name="Rinaudo C.D."/>
            <person name="Donati C."/>
            <person name="Barucco M."/>
            <person name="Torricelli G."/>
            <person name="Edwards M.S."/>
            <person name="Baker C.J."/>
            <person name="Margarit I."/>
            <person name="Rosini R."/>
        </authorList>
    </citation>
    <scope>NUCLEOTIDE SEQUENCE [LARGE SCALE GENOMIC DNA]</scope>
    <source>
        <strain evidence="2 4">CZ-PW-140</strain>
    </source>
</reference>
<evidence type="ECO:0000313" key="4">
    <source>
        <dbReference type="Proteomes" id="UP000093122"/>
    </source>
</evidence>
<name>A0A837L2E9_STRAG</name>
<evidence type="ECO:0000313" key="1">
    <source>
        <dbReference type="EMBL" id="KLL46122.1"/>
    </source>
</evidence>
<dbReference type="AlphaFoldDB" id="A0A837L2E9"/>
<dbReference type="EMBL" id="MAWT01000046">
    <property type="protein sequence ID" value="OCM70526.1"/>
    <property type="molecule type" value="Genomic_DNA"/>
</dbReference>
<protein>
    <recommendedName>
        <fullName evidence="5">Phage protein</fullName>
    </recommendedName>
</protein>
<gene>
    <name evidence="2" type="ORF">AX245_02815</name>
    <name evidence="1" type="ORF">WA04_00325</name>
</gene>
<dbReference type="RefSeq" id="WP_001166092.1">
    <property type="nucleotide sequence ID" value="NZ_BCNJ01000006.1"/>
</dbReference>
<dbReference type="EMBL" id="LBKL01000005">
    <property type="protein sequence ID" value="KLL46122.1"/>
    <property type="molecule type" value="Genomic_DNA"/>
</dbReference>
<proteinExistence type="predicted"/>
<dbReference type="Proteomes" id="UP000093122">
    <property type="component" value="Unassembled WGS sequence"/>
</dbReference>
<comment type="caution">
    <text evidence="1">The sequence shown here is derived from an EMBL/GenBank/DDBJ whole genome shotgun (WGS) entry which is preliminary data.</text>
</comment>
<accession>A0A837L2E9</accession>
<reference evidence="1 3" key="1">
    <citation type="journal article" date="2015" name="PLoS ONE">
        <title>Genomic analysis reveals the molecular basis for capsule loss in the group B streptococcus population.</title>
        <authorList>
            <consortium name="DEVANI Consortium"/>
            <person name="Rosini R."/>
            <person name="Campisi E."/>
            <person name="De Chiara M."/>
            <person name="Tettelin H."/>
            <person name="Rinaudo D."/>
            <person name="Toniolo C."/>
            <person name="Metruccio M."/>
            <person name="Guidotti S."/>
            <person name="Sorensen U.B."/>
            <person name="Kilian M."/>
            <person name="Ramirez M."/>
            <person name="Janulczyk R."/>
            <person name="Donati C."/>
            <person name="Grandi G."/>
            <person name="Margarit I."/>
        </authorList>
    </citation>
    <scope>NUCLEOTIDE SEQUENCE [LARGE SCALE GENOMIC DNA]</scope>
    <source>
        <strain evidence="1 3">DK-B-USS-215</strain>
    </source>
</reference>
<sequence>MQIKTFNMAYPDKSFKPTPINELIEKFDKEINQFMENQKEVISVNTQTNGLAGGFQYFVTVVYRN</sequence>
<evidence type="ECO:0008006" key="5">
    <source>
        <dbReference type="Google" id="ProtNLM"/>
    </source>
</evidence>
<evidence type="ECO:0000313" key="2">
    <source>
        <dbReference type="EMBL" id="OCM70526.1"/>
    </source>
</evidence>